<dbReference type="InParanoid" id="A0A0P0VB01"/>
<dbReference type="EMBL" id="AP014957">
    <property type="protein sequence ID" value="BAS75485.1"/>
    <property type="molecule type" value="Genomic_DNA"/>
</dbReference>
<feature type="compositionally biased region" description="Basic and acidic residues" evidence="1">
    <location>
        <begin position="69"/>
        <end position="81"/>
    </location>
</feature>
<protein>
    <submittedName>
        <fullName evidence="2">Os01g0874200 protein</fullName>
    </submittedName>
</protein>
<proteinExistence type="predicted"/>
<reference evidence="2 3" key="2">
    <citation type="journal article" date="2013" name="Plant Cell Physiol.">
        <title>Rice Annotation Project Database (RAP-DB): an integrative and interactive database for rice genomics.</title>
        <authorList>
            <person name="Sakai H."/>
            <person name="Lee S.S."/>
            <person name="Tanaka T."/>
            <person name="Numa H."/>
            <person name="Kim J."/>
            <person name="Kawahara Y."/>
            <person name="Wakimoto H."/>
            <person name="Yang C.C."/>
            <person name="Iwamoto M."/>
            <person name="Abe T."/>
            <person name="Yamada Y."/>
            <person name="Muto A."/>
            <person name="Inokuchi H."/>
            <person name="Ikemura T."/>
            <person name="Matsumoto T."/>
            <person name="Sasaki T."/>
            <person name="Itoh T."/>
        </authorList>
    </citation>
    <scope>NUCLEOTIDE SEQUENCE [LARGE SCALE GENOMIC DNA]</scope>
    <source>
        <strain evidence="3">cv. Nipponbare</strain>
    </source>
</reference>
<reference evidence="3" key="1">
    <citation type="journal article" date="2005" name="Nature">
        <title>The map-based sequence of the rice genome.</title>
        <authorList>
            <consortium name="International rice genome sequencing project (IRGSP)"/>
            <person name="Matsumoto T."/>
            <person name="Wu J."/>
            <person name="Kanamori H."/>
            <person name="Katayose Y."/>
            <person name="Fujisawa M."/>
            <person name="Namiki N."/>
            <person name="Mizuno H."/>
            <person name="Yamamoto K."/>
            <person name="Antonio B.A."/>
            <person name="Baba T."/>
            <person name="Sakata K."/>
            <person name="Nagamura Y."/>
            <person name="Aoki H."/>
            <person name="Arikawa K."/>
            <person name="Arita K."/>
            <person name="Bito T."/>
            <person name="Chiden Y."/>
            <person name="Fujitsuka N."/>
            <person name="Fukunaka R."/>
            <person name="Hamada M."/>
            <person name="Harada C."/>
            <person name="Hayashi A."/>
            <person name="Hijishita S."/>
            <person name="Honda M."/>
            <person name="Hosokawa S."/>
            <person name="Ichikawa Y."/>
            <person name="Idonuma A."/>
            <person name="Iijima M."/>
            <person name="Ikeda M."/>
            <person name="Ikeno M."/>
            <person name="Ito K."/>
            <person name="Ito S."/>
            <person name="Ito T."/>
            <person name="Ito Y."/>
            <person name="Ito Y."/>
            <person name="Iwabuchi A."/>
            <person name="Kamiya K."/>
            <person name="Karasawa W."/>
            <person name="Kurita K."/>
            <person name="Katagiri S."/>
            <person name="Kikuta A."/>
            <person name="Kobayashi H."/>
            <person name="Kobayashi N."/>
            <person name="Machita K."/>
            <person name="Maehara T."/>
            <person name="Masukawa M."/>
            <person name="Mizubayashi T."/>
            <person name="Mukai Y."/>
            <person name="Nagasaki H."/>
            <person name="Nagata Y."/>
            <person name="Naito S."/>
            <person name="Nakashima M."/>
            <person name="Nakama Y."/>
            <person name="Nakamichi Y."/>
            <person name="Nakamura M."/>
            <person name="Meguro A."/>
            <person name="Negishi M."/>
            <person name="Ohta I."/>
            <person name="Ohta T."/>
            <person name="Okamoto M."/>
            <person name="Ono N."/>
            <person name="Saji S."/>
            <person name="Sakaguchi M."/>
            <person name="Sakai K."/>
            <person name="Shibata M."/>
            <person name="Shimokawa T."/>
            <person name="Song J."/>
            <person name="Takazaki Y."/>
            <person name="Terasawa K."/>
            <person name="Tsugane M."/>
            <person name="Tsuji K."/>
            <person name="Ueda S."/>
            <person name="Waki K."/>
            <person name="Yamagata H."/>
            <person name="Yamamoto M."/>
            <person name="Yamamoto S."/>
            <person name="Yamane H."/>
            <person name="Yoshiki S."/>
            <person name="Yoshihara R."/>
            <person name="Yukawa K."/>
            <person name="Zhong H."/>
            <person name="Yano M."/>
            <person name="Yuan Q."/>
            <person name="Ouyang S."/>
            <person name="Liu J."/>
            <person name="Jones K.M."/>
            <person name="Gansberger K."/>
            <person name="Moffat K."/>
            <person name="Hill J."/>
            <person name="Bera J."/>
            <person name="Fadrosh D."/>
            <person name="Jin S."/>
            <person name="Johri S."/>
            <person name="Kim M."/>
            <person name="Overton L."/>
            <person name="Reardon M."/>
            <person name="Tsitrin T."/>
            <person name="Vuong H."/>
            <person name="Weaver B."/>
            <person name="Ciecko A."/>
            <person name="Tallon L."/>
            <person name="Jackson J."/>
            <person name="Pai G."/>
            <person name="Aken S.V."/>
            <person name="Utterback T."/>
            <person name="Reidmuller S."/>
            <person name="Feldblyum T."/>
            <person name="Hsiao J."/>
            <person name="Zismann V."/>
            <person name="Iobst S."/>
            <person name="de Vazeille A.R."/>
            <person name="Buell C.R."/>
            <person name="Ying K."/>
            <person name="Li Y."/>
            <person name="Lu T."/>
            <person name="Huang Y."/>
            <person name="Zhao Q."/>
            <person name="Feng Q."/>
            <person name="Zhang L."/>
            <person name="Zhu J."/>
            <person name="Weng Q."/>
            <person name="Mu J."/>
            <person name="Lu Y."/>
            <person name="Fan D."/>
            <person name="Liu Y."/>
            <person name="Guan J."/>
            <person name="Zhang Y."/>
            <person name="Yu S."/>
            <person name="Liu X."/>
            <person name="Zhang Y."/>
            <person name="Hong G."/>
            <person name="Han B."/>
            <person name="Choisne N."/>
            <person name="Demange N."/>
            <person name="Orjeda G."/>
            <person name="Samain S."/>
            <person name="Cattolico L."/>
            <person name="Pelletier E."/>
            <person name="Couloux A."/>
            <person name="Segurens B."/>
            <person name="Wincker P."/>
            <person name="D'Hont A."/>
            <person name="Scarpelli C."/>
            <person name="Weissenbach J."/>
            <person name="Salanoubat M."/>
            <person name="Quetier F."/>
            <person name="Yu Y."/>
            <person name="Kim H.R."/>
            <person name="Rambo T."/>
            <person name="Currie J."/>
            <person name="Collura K."/>
            <person name="Luo M."/>
            <person name="Yang T."/>
            <person name="Ammiraju J.S.S."/>
            <person name="Engler F."/>
            <person name="Soderlund C."/>
            <person name="Wing R.A."/>
            <person name="Palmer L.E."/>
            <person name="de la Bastide M."/>
            <person name="Spiegel L."/>
            <person name="Nascimento L."/>
            <person name="Zutavern T."/>
            <person name="O'Shaughnessy A."/>
            <person name="Dike S."/>
            <person name="Dedhia N."/>
            <person name="Preston R."/>
            <person name="Balija V."/>
            <person name="McCombie W.R."/>
            <person name="Chow T."/>
            <person name="Chen H."/>
            <person name="Chung M."/>
            <person name="Chen C."/>
            <person name="Shaw J."/>
            <person name="Wu H."/>
            <person name="Hsiao K."/>
            <person name="Chao Y."/>
            <person name="Chu M."/>
            <person name="Cheng C."/>
            <person name="Hour A."/>
            <person name="Lee P."/>
            <person name="Lin S."/>
            <person name="Lin Y."/>
            <person name="Liou J."/>
            <person name="Liu S."/>
            <person name="Hsing Y."/>
            <person name="Raghuvanshi S."/>
            <person name="Mohanty A."/>
            <person name="Bharti A.K."/>
            <person name="Gaur A."/>
            <person name="Gupta V."/>
            <person name="Kumar D."/>
            <person name="Ravi V."/>
            <person name="Vij S."/>
            <person name="Kapur A."/>
            <person name="Khurana P."/>
            <person name="Khurana P."/>
            <person name="Khurana J.P."/>
            <person name="Tyagi A.K."/>
            <person name="Gaikwad K."/>
            <person name="Singh A."/>
            <person name="Dalal V."/>
            <person name="Srivastava S."/>
            <person name="Dixit A."/>
            <person name="Pal A.K."/>
            <person name="Ghazi I.A."/>
            <person name="Yadav M."/>
            <person name="Pandit A."/>
            <person name="Bhargava A."/>
            <person name="Sureshbabu K."/>
            <person name="Batra K."/>
            <person name="Sharma T.R."/>
            <person name="Mohapatra T."/>
            <person name="Singh N.K."/>
            <person name="Messing J."/>
            <person name="Nelson A.B."/>
            <person name="Fuks G."/>
            <person name="Kavchok S."/>
            <person name="Keizer G."/>
            <person name="Linton E."/>
            <person name="Llaca V."/>
            <person name="Song R."/>
            <person name="Tanyolac B."/>
            <person name="Young S."/>
            <person name="Ho-Il K."/>
            <person name="Hahn J.H."/>
            <person name="Sangsakoo G."/>
            <person name="Vanavichit A."/>
            <person name="de Mattos Luiz.A.T."/>
            <person name="Zimmer P.D."/>
            <person name="Malone G."/>
            <person name="Dellagostin O."/>
            <person name="de Oliveira A.C."/>
            <person name="Bevan M."/>
            <person name="Bancroft I."/>
            <person name="Minx P."/>
            <person name="Cordum H."/>
            <person name="Wilson R."/>
            <person name="Cheng Z."/>
            <person name="Jin W."/>
            <person name="Jiang J."/>
            <person name="Leong S.A."/>
            <person name="Iwama H."/>
            <person name="Gojobori T."/>
            <person name="Itoh T."/>
            <person name="Niimura Y."/>
            <person name="Fujii Y."/>
            <person name="Habara T."/>
            <person name="Sakai H."/>
            <person name="Sato Y."/>
            <person name="Wilson G."/>
            <person name="Kumar K."/>
            <person name="McCouch S."/>
            <person name="Juretic N."/>
            <person name="Hoen D."/>
            <person name="Wright S."/>
            <person name="Bruskiewich R."/>
            <person name="Bureau T."/>
            <person name="Miyao A."/>
            <person name="Hirochika H."/>
            <person name="Nishikawa T."/>
            <person name="Kadowaki K."/>
            <person name="Sugiura M."/>
            <person name="Burr B."/>
            <person name="Sasaki T."/>
        </authorList>
    </citation>
    <scope>NUCLEOTIDE SEQUENCE [LARGE SCALE GENOMIC DNA]</scope>
    <source>
        <strain evidence="3">cv. Nipponbare</strain>
    </source>
</reference>
<feature type="region of interest" description="Disordered" evidence="1">
    <location>
        <begin position="1"/>
        <end position="22"/>
    </location>
</feature>
<sequence>MALANLDTAENTVDERSATGSLLHQGVALSRLTLDMTSIHSAVHRLSVCVQHADPPDALTPPANPQQCKGDRSRCDRNLPH</sequence>
<keyword evidence="3" id="KW-1185">Reference proteome</keyword>
<dbReference type="Proteomes" id="UP000059680">
    <property type="component" value="Chromosome 1"/>
</dbReference>
<dbReference type="PaxDb" id="39947-A0A0P0VB01"/>
<evidence type="ECO:0000313" key="2">
    <source>
        <dbReference type="EMBL" id="BAS75485.1"/>
    </source>
</evidence>
<reference evidence="2 3" key="3">
    <citation type="journal article" date="2013" name="Rice">
        <title>Improvement of the Oryza sativa Nipponbare reference genome using next generation sequence and optical map data.</title>
        <authorList>
            <person name="Kawahara Y."/>
            <person name="de la Bastide M."/>
            <person name="Hamilton J.P."/>
            <person name="Kanamori H."/>
            <person name="McCombie W.R."/>
            <person name="Ouyang S."/>
            <person name="Schwartz D.C."/>
            <person name="Tanaka T."/>
            <person name="Wu J."/>
            <person name="Zhou S."/>
            <person name="Childs K.L."/>
            <person name="Davidson R.M."/>
            <person name="Lin H."/>
            <person name="Quesada-Ocampo L."/>
            <person name="Vaillancourt B."/>
            <person name="Sakai H."/>
            <person name="Lee S.S."/>
            <person name="Kim J."/>
            <person name="Numa H."/>
            <person name="Itoh T."/>
            <person name="Buell C.R."/>
            <person name="Matsumoto T."/>
        </authorList>
    </citation>
    <scope>NUCLEOTIDE SEQUENCE [LARGE SCALE GENOMIC DNA]</scope>
    <source>
        <strain evidence="3">cv. Nipponbare</strain>
    </source>
</reference>
<organism evidence="2 3">
    <name type="scientific">Oryza sativa subsp. japonica</name>
    <name type="common">Rice</name>
    <dbReference type="NCBI Taxonomy" id="39947"/>
    <lineage>
        <taxon>Eukaryota</taxon>
        <taxon>Viridiplantae</taxon>
        <taxon>Streptophyta</taxon>
        <taxon>Embryophyta</taxon>
        <taxon>Tracheophyta</taxon>
        <taxon>Spermatophyta</taxon>
        <taxon>Magnoliopsida</taxon>
        <taxon>Liliopsida</taxon>
        <taxon>Poales</taxon>
        <taxon>Poaceae</taxon>
        <taxon>BOP clade</taxon>
        <taxon>Oryzoideae</taxon>
        <taxon>Oryzeae</taxon>
        <taxon>Oryzinae</taxon>
        <taxon>Oryza</taxon>
        <taxon>Oryza sativa</taxon>
    </lineage>
</organism>
<gene>
    <name evidence="2" type="ordered locus">Os01g0874200</name>
    <name evidence="2" type="ORF">OSNPB_010874200</name>
</gene>
<evidence type="ECO:0000256" key="1">
    <source>
        <dbReference type="SAM" id="MobiDB-lite"/>
    </source>
</evidence>
<evidence type="ECO:0000313" key="3">
    <source>
        <dbReference type="Proteomes" id="UP000059680"/>
    </source>
</evidence>
<name>A0A0P0VB01_ORYSJ</name>
<dbReference type="AlphaFoldDB" id="A0A0P0VB01"/>
<accession>A0A0P0VB01</accession>
<dbReference type="SMR" id="A0A0P0VB01"/>
<feature type="region of interest" description="Disordered" evidence="1">
    <location>
        <begin position="54"/>
        <end position="81"/>
    </location>
</feature>